<dbReference type="InterPro" id="IPR059100">
    <property type="entry name" value="TSP3_bac"/>
</dbReference>
<keyword evidence="4" id="KW-0106">Calcium</keyword>
<evidence type="ECO:0000313" key="6">
    <source>
        <dbReference type="EMBL" id="PIQ75330.1"/>
    </source>
</evidence>
<protein>
    <recommendedName>
        <fullName evidence="8">EF-hand domain-containing protein</fullName>
    </recommendedName>
</protein>
<dbReference type="AlphaFoldDB" id="A0A2H0KT58"/>
<dbReference type="InterPro" id="IPR018247">
    <property type="entry name" value="EF_Hand_1_Ca_BS"/>
</dbReference>
<keyword evidence="5" id="KW-0812">Transmembrane</keyword>
<evidence type="ECO:0000256" key="2">
    <source>
        <dbReference type="ARBA" id="ARBA00022525"/>
    </source>
</evidence>
<evidence type="ECO:0008006" key="8">
    <source>
        <dbReference type="Google" id="ProtNLM"/>
    </source>
</evidence>
<feature type="transmembrane region" description="Helical" evidence="5">
    <location>
        <begin position="9"/>
        <end position="30"/>
    </location>
</feature>
<comment type="caution">
    <text evidence="6">The sequence shown here is derived from an EMBL/GenBank/DDBJ whole genome shotgun (WGS) entry which is preliminary data.</text>
</comment>
<dbReference type="Pfam" id="PF18884">
    <property type="entry name" value="TSP3_bac"/>
    <property type="match status" value="2"/>
</dbReference>
<organism evidence="6 7">
    <name type="scientific">Candidatus Portnoybacteria bacterium CG11_big_fil_rev_8_21_14_0_20_40_15</name>
    <dbReference type="NCBI Taxonomy" id="1974817"/>
    <lineage>
        <taxon>Bacteria</taxon>
        <taxon>Candidatus Portnoyibacteriota</taxon>
    </lineage>
</organism>
<evidence type="ECO:0000313" key="7">
    <source>
        <dbReference type="Proteomes" id="UP000229317"/>
    </source>
</evidence>
<gene>
    <name evidence="6" type="ORF">COV84_01805</name>
</gene>
<keyword evidence="3" id="KW-0732">Signal</keyword>
<evidence type="ECO:0000256" key="4">
    <source>
        <dbReference type="ARBA" id="ARBA00022837"/>
    </source>
</evidence>
<keyword evidence="2" id="KW-0964">Secreted</keyword>
<dbReference type="Proteomes" id="UP000229317">
    <property type="component" value="Unassembled WGS sequence"/>
</dbReference>
<proteinExistence type="predicted"/>
<keyword evidence="5" id="KW-0472">Membrane</keyword>
<reference evidence="6 7" key="1">
    <citation type="submission" date="2017-09" db="EMBL/GenBank/DDBJ databases">
        <title>Depth-based differentiation of microbial function through sediment-hosted aquifers and enrichment of novel symbionts in the deep terrestrial subsurface.</title>
        <authorList>
            <person name="Probst A.J."/>
            <person name="Ladd B."/>
            <person name="Jarett J.K."/>
            <person name="Geller-Mcgrath D.E."/>
            <person name="Sieber C.M."/>
            <person name="Emerson J.B."/>
            <person name="Anantharaman K."/>
            <person name="Thomas B.C."/>
            <person name="Malmstrom R."/>
            <person name="Stieglmeier M."/>
            <person name="Klingl A."/>
            <person name="Woyke T."/>
            <person name="Ryan C.M."/>
            <person name="Banfield J.F."/>
        </authorList>
    </citation>
    <scope>NUCLEOTIDE SEQUENCE [LARGE SCALE GENOMIC DNA]</scope>
    <source>
        <strain evidence="6">CG11_big_fil_rev_8_21_14_0_20_40_15</strain>
    </source>
</reference>
<dbReference type="EMBL" id="PCVO01000027">
    <property type="protein sequence ID" value="PIQ75330.1"/>
    <property type="molecule type" value="Genomic_DNA"/>
</dbReference>
<sequence>MPSTKSKKFSIFVAILILFAGVLIGGFLFIKTRAGSANISDQFNYLLGKEKNVAAEDKNIDSDNDGLPDWQETIYKTDPRKPDTDGDGYLDGEEVATGYDPLKKAPNDIVVSANSQKPRPLPQNLTKALSFKLSQSIVNGKIKSFNKTTGQPLTQEELEQEAGLSQAMEEAIGQQIDEFIIPDISDTQIKISSQTGRAEALSYLNEMGSAIGRIPNKDEPEMQLFIDAMESGNFSKLEEIRKIYEQSYKNLKEVAVPSDLVDFHKGILGVLWVTNNIYAAIKNISQDPLKTTIAISQYRKIDERTNNLIAQLLERIKKYQ</sequence>
<accession>A0A2H0KT58</accession>
<dbReference type="PROSITE" id="PS00018">
    <property type="entry name" value="EF_HAND_1"/>
    <property type="match status" value="1"/>
</dbReference>
<keyword evidence="5" id="KW-1133">Transmembrane helix</keyword>
<name>A0A2H0KT58_9BACT</name>
<evidence type="ECO:0000256" key="3">
    <source>
        <dbReference type="ARBA" id="ARBA00022729"/>
    </source>
</evidence>
<evidence type="ECO:0000256" key="5">
    <source>
        <dbReference type="SAM" id="Phobius"/>
    </source>
</evidence>
<evidence type="ECO:0000256" key="1">
    <source>
        <dbReference type="ARBA" id="ARBA00004613"/>
    </source>
</evidence>
<comment type="subcellular location">
    <subcellularLocation>
        <location evidence="1">Secreted</location>
    </subcellularLocation>
</comment>